<dbReference type="AlphaFoldDB" id="A0AAP9H0Y3"/>
<dbReference type="PANTHER" id="PTHR30451:SF8">
    <property type="entry name" value="FIMBRIAL USHER PROTEIN"/>
    <property type="match status" value="1"/>
</dbReference>
<feature type="domain" description="PapC N-terminal" evidence="10">
    <location>
        <begin position="32"/>
        <end position="162"/>
    </location>
</feature>
<dbReference type="Gene3D" id="2.60.40.2610">
    <property type="entry name" value="Outer membrane usher protein FimD, plug domain"/>
    <property type="match status" value="1"/>
</dbReference>
<keyword evidence="3" id="KW-0813">Transport</keyword>
<sequence length="814" mass="89090">MERLVNCNKKLSLLAAAIAFSCSSTMAETLNFNANVIESLGLSNEQAKSAIEQAIKPQGKMQTGVYLNGKYTGVKEIEFDSNGNACLNSALLQEFGLKPNAFVVTPNSDCLDTTKVSQLRMNYERNKNALNINIPDFYLEKNSAFSNTQSGGFGTFLNYNLSGNRSNNRFSHTDTLTALMSWGANIKNVLLRTHFSYRSSQSSSGLTYSNYDLSSAYLETDMADIYRVRAGYMGVGNSLFGAGQITGFTLNNNAGLKDGDTTVTVSGIASGYAQVEVYQQGRVIFSRPVPAGPFLFEAVPLYTAFADAELVVRENNGGEQRVTIPKAAFNVSQQMASRFSLFAGQTDPSRGMGNVPVLGGEYRLPFYHYLQPFAGMMIATRYTGIGAGVGANWIPFNTTGDMNVSLARSGKNGDIGEKVSANVASQLANASPWLSLSWQSNYYRDLGESQQTFEKDYSYQNYNTRYAISAGVSKPFGSIGSGLSLSRYSFYNSPDRNTLSVFGSYNARYYTLSANMAYGWVHGNSKDNNWSTTVNLRIPFNAFSKKGAFSSYVNNYQRNTIFGSRVDQNITDNLNIGAGIDRYTGVSNSTNHNVNAFWRTPYANTSAYYSGSNNGSRNYSTNVSGALVSTGDKFIFSSAHIQDSFAIIDTGVKGYTSIATPTSSVITNYDGLAVAPQLHEGKINSIDIVTKTLPDGAYVKNPHQEITIKRGAVGKIDYKSDQERFYLVRLIAGEKNIPYGAKVLDDHAESLGYTIDENVLMLSHKQAERLENRAAKISNIGDMVCHIEKDSFKPVLTNEMIDVPVTCGEKNDTY</sequence>
<dbReference type="Pfam" id="PF13954">
    <property type="entry name" value="PapC_N"/>
    <property type="match status" value="1"/>
</dbReference>
<dbReference type="InterPro" id="IPR037224">
    <property type="entry name" value="PapC_N_sf"/>
</dbReference>
<protein>
    <submittedName>
        <fullName evidence="11">Fimbria/pilus outer membrane usher protein</fullName>
    </submittedName>
</protein>
<evidence type="ECO:0000256" key="6">
    <source>
        <dbReference type="ARBA" id="ARBA00022729"/>
    </source>
</evidence>
<comment type="subcellular location">
    <subcellularLocation>
        <location evidence="1">Cell outer membrane</location>
        <topology evidence="1">Multi-pass membrane protein</topology>
    </subcellularLocation>
</comment>
<dbReference type="EMBL" id="CP024636">
    <property type="protein sequence ID" value="QGR04905.1"/>
    <property type="molecule type" value="Genomic_DNA"/>
</dbReference>
<evidence type="ECO:0000313" key="13">
    <source>
        <dbReference type="Proteomes" id="UP000424872"/>
    </source>
</evidence>
<evidence type="ECO:0000256" key="4">
    <source>
        <dbReference type="ARBA" id="ARBA00022452"/>
    </source>
</evidence>
<reference evidence="13" key="1">
    <citation type="submission" date="2017-11" db="EMBL/GenBank/DDBJ databases">
        <title>Genome sequence of Pantoea sp. MSR2.</title>
        <authorList>
            <person name="Nascimento F.X."/>
        </authorList>
    </citation>
    <scope>NUCLEOTIDE SEQUENCE [LARGE SCALE GENOMIC DNA]</scope>
    <source>
        <strain evidence="13">MSR2</strain>
    </source>
</reference>
<dbReference type="Proteomes" id="UP000424872">
    <property type="component" value="Chromosome"/>
</dbReference>
<evidence type="ECO:0000313" key="11">
    <source>
        <dbReference type="EMBL" id="MDO6408254.1"/>
    </source>
</evidence>
<dbReference type="GO" id="GO:0015473">
    <property type="term" value="F:fimbrial usher porin activity"/>
    <property type="evidence" value="ECO:0007669"/>
    <property type="project" value="InterPro"/>
</dbReference>
<dbReference type="PANTHER" id="PTHR30451">
    <property type="entry name" value="OUTER MEMBRANE USHER PROTEIN"/>
    <property type="match status" value="1"/>
</dbReference>
<evidence type="ECO:0000256" key="8">
    <source>
        <dbReference type="ARBA" id="ARBA00023237"/>
    </source>
</evidence>
<evidence type="ECO:0000256" key="1">
    <source>
        <dbReference type="ARBA" id="ARBA00004571"/>
    </source>
</evidence>
<evidence type="ECO:0000313" key="12">
    <source>
        <dbReference type="EMBL" id="QGR04905.1"/>
    </source>
</evidence>
<keyword evidence="14" id="KW-1185">Reference proteome</keyword>
<dbReference type="KEGG" id="ppho:CTZ24_00165"/>
<evidence type="ECO:0000256" key="3">
    <source>
        <dbReference type="ARBA" id="ARBA00022448"/>
    </source>
</evidence>
<proteinExistence type="inferred from homology"/>
<evidence type="ECO:0000256" key="5">
    <source>
        <dbReference type="ARBA" id="ARBA00022692"/>
    </source>
</evidence>
<dbReference type="InterPro" id="IPR042186">
    <property type="entry name" value="FimD_plug_dom"/>
</dbReference>
<reference evidence="12" key="2">
    <citation type="journal article" date="2020" name="Environ. Microbiol.">
        <title>The extreme plant-growth-promoting properties of Pantoea phytobeneficialis MSR2 revealed by functional and genomic analysis.</title>
        <authorList>
            <person name="Nascimento F.X."/>
            <person name="Hernandez A.G."/>
            <person name="Glick B.R."/>
            <person name="Rossi M.J."/>
        </authorList>
    </citation>
    <scope>NUCLEOTIDE SEQUENCE</scope>
    <source>
        <strain evidence="12">MSR2</strain>
    </source>
</reference>
<name>A0AAP9H0Y3_9GAMM</name>
<keyword evidence="4" id="KW-1134">Transmembrane beta strand</keyword>
<dbReference type="RefSeq" id="WP_208724471.1">
    <property type="nucleotide sequence ID" value="NZ_CP024636.1"/>
</dbReference>
<dbReference type="Proteomes" id="UP001171299">
    <property type="component" value="Unassembled WGS sequence"/>
</dbReference>
<comment type="similarity">
    <text evidence="2">Belongs to the fimbrial export usher family.</text>
</comment>
<gene>
    <name evidence="12" type="ORF">CTZ24_00165</name>
    <name evidence="11" type="ORF">Q3404_16925</name>
</gene>
<evidence type="ECO:0000259" key="10">
    <source>
        <dbReference type="Pfam" id="PF13954"/>
    </source>
</evidence>
<feature type="chain" id="PRO_5042970285" evidence="9">
    <location>
        <begin position="28"/>
        <end position="814"/>
    </location>
</feature>
<dbReference type="Gene3D" id="2.60.40.3110">
    <property type="match status" value="1"/>
</dbReference>
<feature type="signal peptide" evidence="9">
    <location>
        <begin position="1"/>
        <end position="27"/>
    </location>
</feature>
<dbReference type="GO" id="GO:0009297">
    <property type="term" value="P:pilus assembly"/>
    <property type="evidence" value="ECO:0007669"/>
    <property type="project" value="InterPro"/>
</dbReference>
<keyword evidence="5" id="KW-0812">Transmembrane</keyword>
<keyword evidence="7" id="KW-0472">Membrane</keyword>
<dbReference type="EMBL" id="JAUOOM010000017">
    <property type="protein sequence ID" value="MDO6408254.1"/>
    <property type="molecule type" value="Genomic_DNA"/>
</dbReference>
<dbReference type="Pfam" id="PF00577">
    <property type="entry name" value="Usher"/>
    <property type="match status" value="1"/>
</dbReference>
<accession>A0AAP9H0Y3</accession>
<keyword evidence="6 9" id="KW-0732">Signal</keyword>
<organism evidence="12 13">
    <name type="scientific">Pantoea phytobeneficialis</name>
    <dbReference type="NCBI Taxonomy" id="2052056"/>
    <lineage>
        <taxon>Bacteria</taxon>
        <taxon>Pseudomonadati</taxon>
        <taxon>Pseudomonadota</taxon>
        <taxon>Gammaproteobacteria</taxon>
        <taxon>Enterobacterales</taxon>
        <taxon>Erwiniaceae</taxon>
        <taxon>Pantoea</taxon>
    </lineage>
</organism>
<dbReference type="InterPro" id="IPR025885">
    <property type="entry name" value="PapC_N"/>
</dbReference>
<dbReference type="Gene3D" id="3.10.20.410">
    <property type="match status" value="1"/>
</dbReference>
<dbReference type="SUPFAM" id="SSF141729">
    <property type="entry name" value="FimD N-terminal domain-like"/>
    <property type="match status" value="1"/>
</dbReference>
<dbReference type="GO" id="GO:0009279">
    <property type="term" value="C:cell outer membrane"/>
    <property type="evidence" value="ECO:0007669"/>
    <property type="project" value="UniProtKB-SubCell"/>
</dbReference>
<dbReference type="InterPro" id="IPR000015">
    <property type="entry name" value="Fimb_usher"/>
</dbReference>
<reference evidence="11" key="3">
    <citation type="submission" date="2023-07" db="EMBL/GenBank/DDBJ databases">
        <title>The extreme plant-growth-promoting properties of Pantoea phytobeneficialis PF55 revealed by functional and genomic analysis.</title>
        <authorList>
            <person name="Nascimento F.X."/>
            <person name="Marcio R.J."/>
        </authorList>
    </citation>
    <scope>NUCLEOTIDE SEQUENCE</scope>
    <source>
        <strain evidence="11">PF55</strain>
    </source>
</reference>
<evidence type="ECO:0000256" key="7">
    <source>
        <dbReference type="ARBA" id="ARBA00023136"/>
    </source>
</evidence>
<evidence type="ECO:0000313" key="14">
    <source>
        <dbReference type="Proteomes" id="UP001171299"/>
    </source>
</evidence>
<keyword evidence="8" id="KW-0998">Cell outer membrane</keyword>
<evidence type="ECO:0000256" key="9">
    <source>
        <dbReference type="SAM" id="SignalP"/>
    </source>
</evidence>
<evidence type="ECO:0000256" key="2">
    <source>
        <dbReference type="ARBA" id="ARBA00008064"/>
    </source>
</evidence>
<dbReference type="PROSITE" id="PS51257">
    <property type="entry name" value="PROKAR_LIPOPROTEIN"/>
    <property type="match status" value="1"/>
</dbReference>